<evidence type="ECO:0008006" key="5">
    <source>
        <dbReference type="Google" id="ProtNLM"/>
    </source>
</evidence>
<name>A0A0U1DYQ6_9MYCO</name>
<evidence type="ECO:0000313" key="3">
    <source>
        <dbReference type="Proteomes" id="UP000182227"/>
    </source>
</evidence>
<evidence type="ECO:0000313" key="1">
    <source>
        <dbReference type="EMBL" id="CQD25155.1"/>
    </source>
</evidence>
<reference evidence="1 3" key="1">
    <citation type="submission" date="2015-03" db="EMBL/GenBank/DDBJ databases">
        <authorList>
            <person name="Murphy D."/>
        </authorList>
    </citation>
    <scope>NUCLEOTIDE SEQUENCE [LARGE SCALE GENOMIC DNA]</scope>
    <source>
        <strain evidence="1 3">D16</strain>
    </source>
</reference>
<evidence type="ECO:0000313" key="4">
    <source>
        <dbReference type="Proteomes" id="UP000193811"/>
    </source>
</evidence>
<reference evidence="2 4" key="2">
    <citation type="submission" date="2016-01" db="EMBL/GenBank/DDBJ databases">
        <title>The new phylogeny of the genus Mycobacterium.</title>
        <authorList>
            <person name="Tarcisio F."/>
            <person name="Conor M."/>
            <person name="Antonella G."/>
            <person name="Elisabetta G."/>
            <person name="Giulia F.S."/>
            <person name="Sara T."/>
            <person name="Anna F."/>
            <person name="Clotilde B."/>
            <person name="Roberto B."/>
            <person name="Veronica D.S."/>
            <person name="Fabio R."/>
            <person name="Monica P."/>
            <person name="Olivier J."/>
            <person name="Enrico T."/>
            <person name="Nicola S."/>
        </authorList>
    </citation>
    <scope>NUCLEOTIDE SEQUENCE [LARGE SCALE GENOMIC DNA]</scope>
    <source>
        <strain evidence="2 4">CCUG 50187</strain>
    </source>
</reference>
<dbReference type="AlphaFoldDB" id="A0A0U1DYQ6"/>
<proteinExistence type="predicted"/>
<dbReference type="Proteomes" id="UP000182227">
    <property type="component" value="Unassembled WGS sequence"/>
</dbReference>
<dbReference type="Proteomes" id="UP000193811">
    <property type="component" value="Unassembled WGS sequence"/>
</dbReference>
<accession>A0A0U1DYQ6</accession>
<evidence type="ECO:0000313" key="2">
    <source>
        <dbReference type="EMBL" id="ORV21662.1"/>
    </source>
</evidence>
<dbReference type="EMBL" id="LQOP01000029">
    <property type="protein sequence ID" value="ORV21662.1"/>
    <property type="molecule type" value="Genomic_DNA"/>
</dbReference>
<organism evidence="1 3">
    <name type="scientific">Mycolicibacterium conceptionense</name>
    <dbReference type="NCBI Taxonomy" id="451644"/>
    <lineage>
        <taxon>Bacteria</taxon>
        <taxon>Bacillati</taxon>
        <taxon>Actinomycetota</taxon>
        <taxon>Actinomycetes</taxon>
        <taxon>Mycobacteriales</taxon>
        <taxon>Mycobacteriaceae</taxon>
        <taxon>Mycolicibacterium</taxon>
    </lineage>
</organism>
<gene>
    <name evidence="2" type="ORF">AWB98_26760</name>
    <name evidence="1" type="ORF">BN970_06953</name>
</gene>
<keyword evidence="4" id="KW-1185">Reference proteome</keyword>
<dbReference type="EMBL" id="CTEF01000009">
    <property type="protein sequence ID" value="CQD25155.1"/>
    <property type="molecule type" value="Genomic_DNA"/>
</dbReference>
<sequence>MSDRGAKMYPMGRPSNAPPSSEHGYLYLLGFDNGVVKAGSTTDLATRTSRHTSEAGRYGHQVVHRWNSDYMADVRGWECTLHAVLDLIGTRTLRGREYFADIPFSIAQYQAENLHRTRAHHRCVCGKCVDPVDVPLQVRVLRIPTDHDKLFEIRLPCGVATTVEISDPDVYPGREYPLEAGDEVIVEISPPTEPGGIAWLSQLPARLGGPVVPGQAGR</sequence>
<protein>
    <recommendedName>
        <fullName evidence="5">GIY-YIG nuclease family protein</fullName>
    </recommendedName>
</protein>